<feature type="domain" description="NAC" evidence="6">
    <location>
        <begin position="8"/>
        <end position="160"/>
    </location>
</feature>
<keyword evidence="4" id="KW-0804">Transcription</keyword>
<keyword evidence="3" id="KW-0238">DNA-binding</keyword>
<comment type="caution">
    <text evidence="7">The sequence shown here is derived from an EMBL/GenBank/DDBJ whole genome shotgun (WGS) entry which is preliminary data.</text>
</comment>
<dbReference type="Pfam" id="PF02365">
    <property type="entry name" value="NAM"/>
    <property type="match status" value="1"/>
</dbReference>
<gene>
    <name evidence="7" type="ORF">Sradi_5184300</name>
</gene>
<keyword evidence="5" id="KW-0539">Nucleus</keyword>
<dbReference type="GO" id="GO:0003677">
    <property type="term" value="F:DNA binding"/>
    <property type="evidence" value="ECO:0007669"/>
    <property type="project" value="UniProtKB-KW"/>
</dbReference>
<dbReference type="Gene3D" id="2.170.150.80">
    <property type="entry name" value="NAC domain"/>
    <property type="match status" value="1"/>
</dbReference>
<evidence type="ECO:0000256" key="3">
    <source>
        <dbReference type="ARBA" id="ARBA00023125"/>
    </source>
</evidence>
<sequence>MAAVDLQLPPGFRFHPTDEELVMHYLCRKCASQSISVPIIAEIDLYKYDPWDLPGLALYGEKEWYFFSPRDRKYPNGSRPNRAAGSGYWKATGADKPIGHPKPVGIKKALVFYSGKAREARRLIGSCTNTALLMWIAPPARKTTALGWLDDWVLCRIYNKKGTIERQQENVSSRNMASAVTSEEDIKPVVLTSLPEAPPLAYEDFVYLDPTDSIPRLHTDSSCSEHVLSPEVESAPKLAEWEKSAIEFPFSYMDAGNGGCTLMSSQFQGNYQMDPMNDVFAYITKPF</sequence>
<protein>
    <submittedName>
        <fullName evidence="7">NAC domain-containing protein 48</fullName>
    </submittedName>
</protein>
<evidence type="ECO:0000256" key="5">
    <source>
        <dbReference type="ARBA" id="ARBA00023242"/>
    </source>
</evidence>
<keyword evidence="2" id="KW-0805">Transcription regulation</keyword>
<evidence type="ECO:0000259" key="6">
    <source>
        <dbReference type="PROSITE" id="PS51005"/>
    </source>
</evidence>
<evidence type="ECO:0000256" key="4">
    <source>
        <dbReference type="ARBA" id="ARBA00023163"/>
    </source>
</evidence>
<dbReference type="PROSITE" id="PS51005">
    <property type="entry name" value="NAC"/>
    <property type="match status" value="1"/>
</dbReference>
<dbReference type="SUPFAM" id="SSF101941">
    <property type="entry name" value="NAC domain"/>
    <property type="match status" value="1"/>
</dbReference>
<reference evidence="7" key="1">
    <citation type="submission" date="2020-06" db="EMBL/GenBank/DDBJ databases">
        <authorList>
            <person name="Li T."/>
            <person name="Hu X."/>
            <person name="Zhang T."/>
            <person name="Song X."/>
            <person name="Zhang H."/>
            <person name="Dai N."/>
            <person name="Sheng W."/>
            <person name="Hou X."/>
            <person name="Wei L."/>
        </authorList>
    </citation>
    <scope>NUCLEOTIDE SEQUENCE</scope>
    <source>
        <strain evidence="7">G02</strain>
        <tissue evidence="7">Leaf</tissue>
    </source>
</reference>
<accession>A0AAW2M3N0</accession>
<evidence type="ECO:0000256" key="2">
    <source>
        <dbReference type="ARBA" id="ARBA00023015"/>
    </source>
</evidence>
<reference evidence="7" key="2">
    <citation type="journal article" date="2024" name="Plant">
        <title>Genomic evolution and insights into agronomic trait innovations of Sesamum species.</title>
        <authorList>
            <person name="Miao H."/>
            <person name="Wang L."/>
            <person name="Qu L."/>
            <person name="Liu H."/>
            <person name="Sun Y."/>
            <person name="Le M."/>
            <person name="Wang Q."/>
            <person name="Wei S."/>
            <person name="Zheng Y."/>
            <person name="Lin W."/>
            <person name="Duan Y."/>
            <person name="Cao H."/>
            <person name="Xiong S."/>
            <person name="Wang X."/>
            <person name="Wei L."/>
            <person name="Li C."/>
            <person name="Ma Q."/>
            <person name="Ju M."/>
            <person name="Zhao R."/>
            <person name="Li G."/>
            <person name="Mu C."/>
            <person name="Tian Q."/>
            <person name="Mei H."/>
            <person name="Zhang T."/>
            <person name="Gao T."/>
            <person name="Zhang H."/>
        </authorList>
    </citation>
    <scope>NUCLEOTIDE SEQUENCE</scope>
    <source>
        <strain evidence="7">G02</strain>
    </source>
</reference>
<dbReference type="AlphaFoldDB" id="A0AAW2M3N0"/>
<dbReference type="InterPro" id="IPR036093">
    <property type="entry name" value="NAC_dom_sf"/>
</dbReference>
<proteinExistence type="predicted"/>
<evidence type="ECO:0000313" key="7">
    <source>
        <dbReference type="EMBL" id="KAL0326150.1"/>
    </source>
</evidence>
<name>A0AAW2M3N0_SESRA</name>
<dbReference type="GO" id="GO:0005634">
    <property type="term" value="C:nucleus"/>
    <property type="evidence" value="ECO:0007669"/>
    <property type="project" value="UniProtKB-SubCell"/>
</dbReference>
<dbReference type="InterPro" id="IPR003441">
    <property type="entry name" value="NAC-dom"/>
</dbReference>
<dbReference type="GO" id="GO:0006355">
    <property type="term" value="P:regulation of DNA-templated transcription"/>
    <property type="evidence" value="ECO:0007669"/>
    <property type="project" value="InterPro"/>
</dbReference>
<dbReference type="PANTHER" id="PTHR31744">
    <property type="entry name" value="PROTEIN CUP-SHAPED COTYLEDON 2-RELATED"/>
    <property type="match status" value="1"/>
</dbReference>
<evidence type="ECO:0000256" key="1">
    <source>
        <dbReference type="ARBA" id="ARBA00004123"/>
    </source>
</evidence>
<dbReference type="PANTHER" id="PTHR31744:SF233">
    <property type="entry name" value="NAC DOMAIN-CONTAINING PROTEIN 72-LIKE"/>
    <property type="match status" value="1"/>
</dbReference>
<comment type="subcellular location">
    <subcellularLocation>
        <location evidence="1">Nucleus</location>
    </subcellularLocation>
</comment>
<dbReference type="EMBL" id="JACGWJ010000023">
    <property type="protein sequence ID" value="KAL0326150.1"/>
    <property type="molecule type" value="Genomic_DNA"/>
</dbReference>
<organism evidence="7">
    <name type="scientific">Sesamum radiatum</name>
    <name type="common">Black benniseed</name>
    <dbReference type="NCBI Taxonomy" id="300843"/>
    <lineage>
        <taxon>Eukaryota</taxon>
        <taxon>Viridiplantae</taxon>
        <taxon>Streptophyta</taxon>
        <taxon>Embryophyta</taxon>
        <taxon>Tracheophyta</taxon>
        <taxon>Spermatophyta</taxon>
        <taxon>Magnoliopsida</taxon>
        <taxon>eudicotyledons</taxon>
        <taxon>Gunneridae</taxon>
        <taxon>Pentapetalae</taxon>
        <taxon>asterids</taxon>
        <taxon>lamiids</taxon>
        <taxon>Lamiales</taxon>
        <taxon>Pedaliaceae</taxon>
        <taxon>Sesamum</taxon>
    </lineage>
</organism>